<dbReference type="PANTHER" id="PTHR39210:SF1">
    <property type="entry name" value="HEPARIN-SULFATE LYASE"/>
    <property type="match status" value="1"/>
</dbReference>
<sequence length="743" mass="84847">MKYFLLIFCFWISFLSPSSSTAKGHEHPSLILTKASVKEIRDNINKYPILERTVLEMKKRLDATIAEGIEVPIPKDPAGGYTHEQHKENYRRMYEAGILYQVLQDPKYAQFVDDMLMKYAEMFPTLPLHPVKKSYAPGKLFWQCLNDDNWVVYTAQAYDCVYDAISPKHRKIIEKDLLRPYAEFLSKENLKVFNRIHNHGVWDVAAVGMLGYVLGDQQLVEQSLHGYFKKPLKGDEAFRQANARAGFYAHLNQLFGPEGYYTEGPYYHRYALTPFILFAEAISNNEPERDIFHYRNSVLLKTVDCLLQLTNEKGEFLPFNDAIPEMSINAPSVIEGVDIAYKHEQNPDFVAVAALQNKVTISEGGLMIAKALASGDVPRIRRHSHIIKDGQHGDQGGIGFLYSKNRAEQFALTLKYSTHGLSHGHYDKLGLTLYKKGKPVLQDYGAVRYVNVEQKEGGRYLPETAKFARQSGSHNVMTCDGKSHFDGNIKESSKHWGTLMAFDVDHKDYQAIRARQNHVYEGVDMQRTIVQIQDTSLRDPIYLDVMEGFSKETHQYDLSYQYLGQIMDMKFDQYTSHQTLSPIGTQAGFEYIWKVAEAETTTQNAQFSWLNHEVFYTITTLNNAPTKQTLGEYGANDPNFNLRREPMYMMSRRADDVRFVNLIEPHGKINPATNELVRDTHSQISDLKETNLAEGLNVVQFQHSNGHTYQVFLAANSDKAAKHTATLNNETVRWQGPISVVVK</sequence>
<evidence type="ECO:0000313" key="8">
    <source>
        <dbReference type="EMBL" id="BDD00935.1"/>
    </source>
</evidence>
<dbReference type="InterPro" id="IPR012480">
    <property type="entry name" value="Hepar_II_III_C"/>
</dbReference>
<keyword evidence="8" id="KW-0614">Plasmid</keyword>
<feature type="chain" id="PRO_5047473347" description="Alginate lyase" evidence="5">
    <location>
        <begin position="23"/>
        <end position="743"/>
    </location>
</feature>
<evidence type="ECO:0008006" key="10">
    <source>
        <dbReference type="Google" id="ProtNLM"/>
    </source>
</evidence>
<dbReference type="EMBL" id="AP025293">
    <property type="protein sequence ID" value="BDD00935.1"/>
    <property type="molecule type" value="Genomic_DNA"/>
</dbReference>
<organism evidence="8 9">
    <name type="scientific">Persicobacter psychrovividus</name>
    <dbReference type="NCBI Taxonomy" id="387638"/>
    <lineage>
        <taxon>Bacteria</taxon>
        <taxon>Pseudomonadati</taxon>
        <taxon>Bacteroidota</taxon>
        <taxon>Cytophagia</taxon>
        <taxon>Cytophagales</taxon>
        <taxon>Persicobacteraceae</taxon>
        <taxon>Persicobacter</taxon>
    </lineage>
</organism>
<evidence type="ECO:0000256" key="5">
    <source>
        <dbReference type="SAM" id="SignalP"/>
    </source>
</evidence>
<evidence type="ECO:0000256" key="2">
    <source>
        <dbReference type="ARBA" id="ARBA00022729"/>
    </source>
</evidence>
<dbReference type="Gene3D" id="1.50.10.100">
    <property type="entry name" value="Chondroitin AC/alginate lyase"/>
    <property type="match status" value="1"/>
</dbReference>
<accession>A0ABM7VIZ9</accession>
<dbReference type="SUPFAM" id="SSF48230">
    <property type="entry name" value="Chondroitin AC/alginate lyase"/>
    <property type="match status" value="1"/>
</dbReference>
<dbReference type="InterPro" id="IPR008397">
    <property type="entry name" value="Alginate_lyase_dom"/>
</dbReference>
<evidence type="ECO:0000256" key="3">
    <source>
        <dbReference type="ARBA" id="ARBA00022764"/>
    </source>
</evidence>
<protein>
    <recommendedName>
        <fullName evidence="10">Alginate lyase</fullName>
    </recommendedName>
</protein>
<evidence type="ECO:0000313" key="9">
    <source>
        <dbReference type="Proteomes" id="UP001354989"/>
    </source>
</evidence>
<geneLocation type="plasmid" evidence="8 9">
    <name>pPP1</name>
</geneLocation>
<feature type="signal peptide" evidence="5">
    <location>
        <begin position="1"/>
        <end position="22"/>
    </location>
</feature>
<evidence type="ECO:0000259" key="7">
    <source>
        <dbReference type="Pfam" id="PF07940"/>
    </source>
</evidence>
<gene>
    <name evidence="8" type="ORF">PEPS_32150</name>
</gene>
<dbReference type="PANTHER" id="PTHR39210">
    <property type="entry name" value="HEPARIN-SULFATE LYASE"/>
    <property type="match status" value="1"/>
</dbReference>
<evidence type="ECO:0000256" key="1">
    <source>
        <dbReference type="ARBA" id="ARBA00004418"/>
    </source>
</evidence>
<dbReference type="Proteomes" id="UP001354989">
    <property type="component" value="Plasmid pPP1"/>
</dbReference>
<dbReference type="Pfam" id="PF07940">
    <property type="entry name" value="Hepar_II_III_C"/>
    <property type="match status" value="1"/>
</dbReference>
<keyword evidence="4" id="KW-0456">Lyase</keyword>
<evidence type="ECO:0000256" key="4">
    <source>
        <dbReference type="ARBA" id="ARBA00023239"/>
    </source>
</evidence>
<dbReference type="Gene3D" id="2.70.98.70">
    <property type="match status" value="1"/>
</dbReference>
<dbReference type="InterPro" id="IPR008929">
    <property type="entry name" value="Chondroitin_lyas"/>
</dbReference>
<name>A0ABM7VIZ9_9BACT</name>
<dbReference type="Pfam" id="PF05426">
    <property type="entry name" value="Alginate_lyase"/>
    <property type="match status" value="1"/>
</dbReference>
<keyword evidence="2 5" id="KW-0732">Signal</keyword>
<reference evidence="8 9" key="1">
    <citation type="submission" date="2021-12" db="EMBL/GenBank/DDBJ databases">
        <title>Genome sequencing of bacteria with rrn-lacking chromosome and rrn-plasmid.</title>
        <authorList>
            <person name="Anda M."/>
            <person name="Iwasaki W."/>
        </authorList>
    </citation>
    <scope>NUCLEOTIDE SEQUENCE [LARGE SCALE GENOMIC DNA]</scope>
    <source>
        <strain evidence="8 9">NBRC 101262</strain>
        <plasmid evidence="8 9">pPP1</plasmid>
    </source>
</reference>
<feature type="domain" description="Heparinase II/III-like C-terminal" evidence="7">
    <location>
        <begin position="402"/>
        <end position="572"/>
    </location>
</feature>
<comment type="subcellular location">
    <subcellularLocation>
        <location evidence="1">Periplasm</location>
    </subcellularLocation>
</comment>
<keyword evidence="3" id="KW-0574">Periplasm</keyword>
<feature type="domain" description="Alginate lyase" evidence="6">
    <location>
        <begin position="84"/>
        <end position="314"/>
    </location>
</feature>
<evidence type="ECO:0000259" key="6">
    <source>
        <dbReference type="Pfam" id="PF05426"/>
    </source>
</evidence>
<keyword evidence="9" id="KW-1185">Reference proteome</keyword>
<proteinExistence type="predicted"/>